<evidence type="ECO:0000313" key="4">
    <source>
        <dbReference type="Proteomes" id="UP000037510"/>
    </source>
</evidence>
<keyword evidence="1" id="KW-0067">ATP-binding</keyword>
<keyword evidence="1" id="KW-0547">Nucleotide-binding</keyword>
<proteinExistence type="inferred from homology"/>
<dbReference type="PROSITE" id="PS00674">
    <property type="entry name" value="AAA"/>
    <property type="match status" value="1"/>
</dbReference>
<dbReference type="InterPro" id="IPR003959">
    <property type="entry name" value="ATPase_AAA_core"/>
</dbReference>
<dbReference type="EMBL" id="JTDY01004168">
    <property type="protein sequence ID" value="KOB68502.1"/>
    <property type="molecule type" value="Genomic_DNA"/>
</dbReference>
<keyword evidence="3" id="KW-0482">Metalloprotease</keyword>
<protein>
    <submittedName>
        <fullName evidence="3">ATP-dependent zinc metalloprotease YME1-like protein</fullName>
    </submittedName>
</protein>
<dbReference type="InterPro" id="IPR003593">
    <property type="entry name" value="AAA+_ATPase"/>
</dbReference>
<dbReference type="InterPro" id="IPR003960">
    <property type="entry name" value="ATPase_AAA_CS"/>
</dbReference>
<dbReference type="GO" id="GO:0004222">
    <property type="term" value="F:metalloendopeptidase activity"/>
    <property type="evidence" value="ECO:0007669"/>
    <property type="project" value="InterPro"/>
</dbReference>
<dbReference type="Gene3D" id="1.20.58.760">
    <property type="entry name" value="Peptidase M41"/>
    <property type="match status" value="2"/>
</dbReference>
<dbReference type="InterPro" id="IPR000642">
    <property type="entry name" value="Peptidase_M41"/>
</dbReference>
<dbReference type="GO" id="GO:0005524">
    <property type="term" value="F:ATP binding"/>
    <property type="evidence" value="ECO:0007669"/>
    <property type="project" value="UniProtKB-KW"/>
</dbReference>
<sequence length="530" mass="58824">IQSSSFKYNIQVRGFKTERSIHADLKRNPNIMNRLRSHPENARGTKASKYLKLVQQLLTIVLFLAIFIKRFATLGGKLPKGVLLVGPPGTGKTLLARAVAGEARVPFFHAAGPEFDEILVGQGARRVRDLFSEYRYDQQDAAGSGSGRRGAGAVLPRGRTRTINQLLSEMDGFHQNEGVIVLGATNRRDDLDQALLRPGRFDVEITADVRTSWICTLHEYVIRISMWNYWLEAPRVSLGPIWKTWHKVLVGPERRSRLPDEEANTITAYHEGGHAVVAYYTKDSHPLHKVTIMPRGPSLGHTAYIPAKERFAPTAQSDHYAPGPLTGAHRLHTRQRKVTHRLAPTAQSDHYVPGSLTGAHRLHTRQRKVTHRFAPTAQSDHYAAGPLTGANRLHTRQRKVGLRALEQTKNALGQGEQLGPYTNELVDGEIKKILSESYERAKAILRAHAKEHRALAEALLNNYITRNVKSNHMFKGTIVLTASIIECPIACMSCPLAVQGTIVLTASIIECPIVFLSCPLDVQGTIVLTC</sequence>
<dbReference type="Pfam" id="PF01434">
    <property type="entry name" value="Peptidase_M41"/>
    <property type="match status" value="2"/>
</dbReference>
<evidence type="ECO:0000256" key="1">
    <source>
        <dbReference type="RuleBase" id="RU003651"/>
    </source>
</evidence>
<gene>
    <name evidence="3" type="ORF">OBRU01_18308</name>
</gene>
<feature type="domain" description="AAA+ ATPase" evidence="2">
    <location>
        <begin position="78"/>
        <end position="211"/>
    </location>
</feature>
<dbReference type="InterPro" id="IPR027417">
    <property type="entry name" value="P-loop_NTPase"/>
</dbReference>
<dbReference type="Pfam" id="PF00004">
    <property type="entry name" value="AAA"/>
    <property type="match status" value="1"/>
</dbReference>
<dbReference type="GO" id="GO:0004176">
    <property type="term" value="F:ATP-dependent peptidase activity"/>
    <property type="evidence" value="ECO:0007669"/>
    <property type="project" value="InterPro"/>
</dbReference>
<organism evidence="3 4">
    <name type="scientific">Operophtera brumata</name>
    <name type="common">Winter moth</name>
    <name type="synonym">Phalaena brumata</name>
    <dbReference type="NCBI Taxonomy" id="104452"/>
    <lineage>
        <taxon>Eukaryota</taxon>
        <taxon>Metazoa</taxon>
        <taxon>Ecdysozoa</taxon>
        <taxon>Arthropoda</taxon>
        <taxon>Hexapoda</taxon>
        <taxon>Insecta</taxon>
        <taxon>Pterygota</taxon>
        <taxon>Neoptera</taxon>
        <taxon>Endopterygota</taxon>
        <taxon>Lepidoptera</taxon>
        <taxon>Glossata</taxon>
        <taxon>Ditrysia</taxon>
        <taxon>Geometroidea</taxon>
        <taxon>Geometridae</taxon>
        <taxon>Larentiinae</taxon>
        <taxon>Operophtera</taxon>
    </lineage>
</organism>
<feature type="non-terminal residue" evidence="3">
    <location>
        <position position="530"/>
    </location>
</feature>
<evidence type="ECO:0000259" key="2">
    <source>
        <dbReference type="SMART" id="SM00382"/>
    </source>
</evidence>
<dbReference type="SUPFAM" id="SSF52540">
    <property type="entry name" value="P-loop containing nucleoside triphosphate hydrolases"/>
    <property type="match status" value="1"/>
</dbReference>
<dbReference type="GO" id="GO:0005743">
    <property type="term" value="C:mitochondrial inner membrane"/>
    <property type="evidence" value="ECO:0007669"/>
    <property type="project" value="TreeGrafter"/>
</dbReference>
<name>A0A0L7KZ50_OPEBR</name>
<reference evidence="3 4" key="1">
    <citation type="journal article" date="2015" name="Genome Biol. Evol.">
        <title>The genome of winter moth (Operophtera brumata) provides a genomic perspective on sexual dimorphism and phenology.</title>
        <authorList>
            <person name="Derks M.F."/>
            <person name="Smit S."/>
            <person name="Salis L."/>
            <person name="Schijlen E."/>
            <person name="Bossers A."/>
            <person name="Mateman C."/>
            <person name="Pijl A.S."/>
            <person name="de Ridder D."/>
            <person name="Groenen M.A."/>
            <person name="Visser M.E."/>
            <person name="Megens H.J."/>
        </authorList>
    </citation>
    <scope>NUCLEOTIDE SEQUENCE [LARGE SCALE GENOMIC DNA]</scope>
    <source>
        <strain evidence="3">WM2013NL</strain>
        <tissue evidence="3">Head and thorax</tissue>
    </source>
</reference>
<feature type="non-terminal residue" evidence="3">
    <location>
        <position position="1"/>
    </location>
</feature>
<dbReference type="PANTHER" id="PTHR23076">
    <property type="entry name" value="METALLOPROTEASE M41 FTSH"/>
    <property type="match status" value="1"/>
</dbReference>
<dbReference type="STRING" id="104452.A0A0L7KZ50"/>
<accession>A0A0L7KZ50</accession>
<dbReference type="SUPFAM" id="SSF140990">
    <property type="entry name" value="FtsH protease domain-like"/>
    <property type="match status" value="2"/>
</dbReference>
<dbReference type="Proteomes" id="UP000037510">
    <property type="component" value="Unassembled WGS sequence"/>
</dbReference>
<comment type="similarity">
    <text evidence="1">Belongs to the AAA ATPase family.</text>
</comment>
<dbReference type="PANTHER" id="PTHR23076:SF97">
    <property type="entry name" value="ATP-DEPENDENT ZINC METALLOPROTEASE YME1L1"/>
    <property type="match status" value="1"/>
</dbReference>
<dbReference type="Gene3D" id="3.40.50.300">
    <property type="entry name" value="P-loop containing nucleotide triphosphate hydrolases"/>
    <property type="match status" value="1"/>
</dbReference>
<dbReference type="SMART" id="SM00382">
    <property type="entry name" value="AAA"/>
    <property type="match status" value="1"/>
</dbReference>
<dbReference type="InterPro" id="IPR037219">
    <property type="entry name" value="Peptidase_M41-like"/>
</dbReference>
<keyword evidence="3" id="KW-0645">Protease</keyword>
<dbReference type="GO" id="GO:0006515">
    <property type="term" value="P:protein quality control for misfolded or incompletely synthesized proteins"/>
    <property type="evidence" value="ECO:0007669"/>
    <property type="project" value="TreeGrafter"/>
</dbReference>
<comment type="caution">
    <text evidence="3">The sequence shown here is derived from an EMBL/GenBank/DDBJ whole genome shotgun (WGS) entry which is preliminary data.</text>
</comment>
<keyword evidence="3" id="KW-0378">Hydrolase</keyword>
<dbReference type="GO" id="GO:0016887">
    <property type="term" value="F:ATP hydrolysis activity"/>
    <property type="evidence" value="ECO:0007669"/>
    <property type="project" value="InterPro"/>
</dbReference>
<dbReference type="AlphaFoldDB" id="A0A0L7KZ50"/>
<keyword evidence="4" id="KW-1185">Reference proteome</keyword>
<dbReference type="GO" id="GO:0007005">
    <property type="term" value="P:mitochondrion organization"/>
    <property type="evidence" value="ECO:0007669"/>
    <property type="project" value="TreeGrafter"/>
</dbReference>
<evidence type="ECO:0000313" key="3">
    <source>
        <dbReference type="EMBL" id="KOB68502.1"/>
    </source>
</evidence>